<evidence type="ECO:0000313" key="14">
    <source>
        <dbReference type="EMBL" id="GFP75403.1"/>
    </source>
</evidence>
<keyword evidence="15" id="KW-1185">Reference proteome</keyword>
<evidence type="ECO:0000256" key="5">
    <source>
        <dbReference type="ARBA" id="ARBA00022801"/>
    </source>
</evidence>
<dbReference type="EC" id="5.6.2.3" evidence="11 12"/>
<protein>
    <recommendedName>
        <fullName evidence="11 12">Replicative DNA helicase</fullName>
        <ecNumber evidence="11 12">5.6.2.3</ecNumber>
    </recommendedName>
</protein>
<dbReference type="SUPFAM" id="SSF48024">
    <property type="entry name" value="N-terminal domain of DnaB helicase"/>
    <property type="match status" value="1"/>
</dbReference>
<keyword evidence="2 12" id="KW-0639">Primosome</keyword>
<dbReference type="PROSITE" id="PS51199">
    <property type="entry name" value="SF4_HELICASE"/>
    <property type="match status" value="1"/>
</dbReference>
<evidence type="ECO:0000256" key="2">
    <source>
        <dbReference type="ARBA" id="ARBA00022515"/>
    </source>
</evidence>
<dbReference type="Pfam" id="PF03796">
    <property type="entry name" value="DnaB_C"/>
    <property type="match status" value="1"/>
</dbReference>
<dbReference type="InterPro" id="IPR007693">
    <property type="entry name" value="DNA_helicase_DnaB-like_N"/>
</dbReference>
<sequence length="453" mass="50858">MDLLKAMPSSKEAEQAVLGCLLDNGSMEDLIGVLDKNDFYVPSHKNIFVCLSEMYKKDKGIDIITVINYLKARDMLSSVGGASYLVQLKGGVINQSFLSHYAEIVKEKSSKRKLILSAQEMLKEAYEDKNDVKDIIIRAEESMFKITSNKNKDFTTIGECMEIALKNIEKNYLKGGGIVGISTGYKNLDRYTNGLQKSDFIVIAARPSMGKTAFAINIANNIAHEAKVAIFSLEMSEEQLAYRMQASEALLEFSRVNKGSMNDDEWVKLTQASARLAGKNIKINDCGELDINDIKARCKRLKLKQGLDVVIIDYLQQIKLNEKVYLREQEVSKISAALKNMAKELEITVVALSQLSRAPEKRADHRPQLGDLRDSGSIEQDADIIMLLYRDEYYHPDTEEKNISEVIIGKNRNGLVGTTKLAWLAQYQKFVELDGGDKRGIKRTTSNNGKWVN</sequence>
<keyword evidence="4 12" id="KW-0547">Nucleotide-binding</keyword>
<dbReference type="RefSeq" id="WP_183276908.1">
    <property type="nucleotide sequence ID" value="NZ_BLZR01000001.1"/>
</dbReference>
<comment type="similarity">
    <text evidence="1 12">Belongs to the helicase family. DnaB subfamily.</text>
</comment>
<dbReference type="AlphaFoldDB" id="A0A6V8SKH8"/>
<dbReference type="InterPro" id="IPR007694">
    <property type="entry name" value="DNA_helicase_DnaB-like_C"/>
</dbReference>
<comment type="catalytic activity">
    <reaction evidence="10 12">
        <text>ATP + H2O = ADP + phosphate + H(+)</text>
        <dbReference type="Rhea" id="RHEA:13065"/>
        <dbReference type="ChEBI" id="CHEBI:15377"/>
        <dbReference type="ChEBI" id="CHEBI:15378"/>
        <dbReference type="ChEBI" id="CHEBI:30616"/>
        <dbReference type="ChEBI" id="CHEBI:43474"/>
        <dbReference type="ChEBI" id="CHEBI:456216"/>
        <dbReference type="EC" id="5.6.2.3"/>
    </reaction>
</comment>
<evidence type="ECO:0000256" key="3">
    <source>
        <dbReference type="ARBA" id="ARBA00022705"/>
    </source>
</evidence>
<dbReference type="NCBIfam" id="TIGR00665">
    <property type="entry name" value="DnaB"/>
    <property type="match status" value="1"/>
</dbReference>
<evidence type="ECO:0000313" key="15">
    <source>
        <dbReference type="Proteomes" id="UP000580568"/>
    </source>
</evidence>
<reference evidence="14 15" key="1">
    <citation type="submission" date="2020-07" db="EMBL/GenBank/DDBJ databases">
        <title>A new beta-1,3-glucan-decomposing anaerobic bacterium isolated from anoxic soil subjected to biological soil disinfestation.</title>
        <authorList>
            <person name="Ueki A."/>
            <person name="Tonouchi A."/>
        </authorList>
    </citation>
    <scope>NUCLEOTIDE SEQUENCE [LARGE SCALE GENOMIC DNA]</scope>
    <source>
        <strain evidence="14 15">TW1</strain>
    </source>
</reference>
<dbReference type="SUPFAM" id="SSF52540">
    <property type="entry name" value="P-loop containing nucleoside triphosphate hydrolases"/>
    <property type="match status" value="1"/>
</dbReference>
<dbReference type="PANTHER" id="PTHR30153:SF2">
    <property type="entry name" value="REPLICATIVE DNA HELICASE"/>
    <property type="match status" value="1"/>
</dbReference>
<comment type="caution">
    <text evidence="14">The sequence shown here is derived from an EMBL/GenBank/DDBJ whole genome shotgun (WGS) entry which is preliminary data.</text>
</comment>
<keyword evidence="5 12" id="KW-0378">Hydrolase</keyword>
<evidence type="ECO:0000256" key="10">
    <source>
        <dbReference type="ARBA" id="ARBA00048954"/>
    </source>
</evidence>
<dbReference type="GO" id="GO:0043139">
    <property type="term" value="F:5'-3' DNA helicase activity"/>
    <property type="evidence" value="ECO:0007669"/>
    <property type="project" value="UniProtKB-EC"/>
</dbReference>
<evidence type="ECO:0000256" key="8">
    <source>
        <dbReference type="ARBA" id="ARBA00023125"/>
    </source>
</evidence>
<dbReference type="PANTHER" id="PTHR30153">
    <property type="entry name" value="REPLICATIVE DNA HELICASE DNAB"/>
    <property type="match status" value="1"/>
</dbReference>
<gene>
    <name evidence="14" type="ORF">bsdtw1_01483</name>
</gene>
<dbReference type="GO" id="GO:0005829">
    <property type="term" value="C:cytosol"/>
    <property type="evidence" value="ECO:0007669"/>
    <property type="project" value="TreeGrafter"/>
</dbReference>
<dbReference type="Gene3D" id="1.10.860.10">
    <property type="entry name" value="DNAb Helicase, Chain A"/>
    <property type="match status" value="1"/>
</dbReference>
<dbReference type="Proteomes" id="UP000580568">
    <property type="component" value="Unassembled WGS sequence"/>
</dbReference>
<keyword evidence="3 12" id="KW-0235">DNA replication</keyword>
<evidence type="ECO:0000256" key="9">
    <source>
        <dbReference type="ARBA" id="ARBA00023235"/>
    </source>
</evidence>
<keyword evidence="7 12" id="KW-0067">ATP-binding</keyword>
<dbReference type="InterPro" id="IPR027417">
    <property type="entry name" value="P-loop_NTPase"/>
</dbReference>
<name>A0A6V8SKH8_9CLOT</name>
<dbReference type="Pfam" id="PF00772">
    <property type="entry name" value="DnaB"/>
    <property type="match status" value="1"/>
</dbReference>
<evidence type="ECO:0000259" key="13">
    <source>
        <dbReference type="PROSITE" id="PS51199"/>
    </source>
</evidence>
<dbReference type="Gene3D" id="3.40.50.300">
    <property type="entry name" value="P-loop containing nucleotide triphosphate hydrolases"/>
    <property type="match status" value="1"/>
</dbReference>
<evidence type="ECO:0000256" key="6">
    <source>
        <dbReference type="ARBA" id="ARBA00022806"/>
    </source>
</evidence>
<dbReference type="SMART" id="SM00382">
    <property type="entry name" value="AAA"/>
    <property type="match status" value="1"/>
</dbReference>
<dbReference type="GO" id="GO:0003677">
    <property type="term" value="F:DNA binding"/>
    <property type="evidence" value="ECO:0007669"/>
    <property type="project" value="UniProtKB-UniRule"/>
</dbReference>
<evidence type="ECO:0000256" key="12">
    <source>
        <dbReference type="RuleBase" id="RU362085"/>
    </source>
</evidence>
<dbReference type="GO" id="GO:0016787">
    <property type="term" value="F:hydrolase activity"/>
    <property type="evidence" value="ECO:0007669"/>
    <property type="project" value="UniProtKB-KW"/>
</dbReference>
<dbReference type="CDD" id="cd00984">
    <property type="entry name" value="DnaB_C"/>
    <property type="match status" value="1"/>
</dbReference>
<evidence type="ECO:0000256" key="7">
    <source>
        <dbReference type="ARBA" id="ARBA00022840"/>
    </source>
</evidence>
<dbReference type="GO" id="GO:1990077">
    <property type="term" value="C:primosome complex"/>
    <property type="evidence" value="ECO:0007669"/>
    <property type="project" value="UniProtKB-UniRule"/>
</dbReference>
<dbReference type="EMBL" id="BLZR01000001">
    <property type="protein sequence ID" value="GFP75403.1"/>
    <property type="molecule type" value="Genomic_DNA"/>
</dbReference>
<accession>A0A6V8SKH8</accession>
<dbReference type="InterPro" id="IPR036185">
    <property type="entry name" value="DNA_heli_DnaB-like_N_sf"/>
</dbReference>
<evidence type="ECO:0000256" key="1">
    <source>
        <dbReference type="ARBA" id="ARBA00008428"/>
    </source>
</evidence>
<proteinExistence type="inferred from homology"/>
<dbReference type="GO" id="GO:0005524">
    <property type="term" value="F:ATP binding"/>
    <property type="evidence" value="ECO:0007669"/>
    <property type="project" value="UniProtKB-UniRule"/>
</dbReference>
<evidence type="ECO:0000256" key="11">
    <source>
        <dbReference type="NCBIfam" id="TIGR00665"/>
    </source>
</evidence>
<keyword evidence="8 12" id="KW-0238">DNA-binding</keyword>
<dbReference type="InterPro" id="IPR007692">
    <property type="entry name" value="DNA_helicase_DnaB"/>
</dbReference>
<dbReference type="GO" id="GO:0006269">
    <property type="term" value="P:DNA replication, synthesis of primer"/>
    <property type="evidence" value="ECO:0007669"/>
    <property type="project" value="UniProtKB-UniRule"/>
</dbReference>
<keyword evidence="6 12" id="KW-0347">Helicase</keyword>
<evidence type="ECO:0000256" key="4">
    <source>
        <dbReference type="ARBA" id="ARBA00022741"/>
    </source>
</evidence>
<comment type="function">
    <text evidence="12">The main replicative DNA helicase, it participates in initiation and elongation during chromosome replication. Travels ahead of the DNA replisome, separating dsDNA into templates for DNA synthesis. A processive ATP-dependent 5'-3' DNA helicase it has DNA-dependent ATPase activity.</text>
</comment>
<organism evidence="14 15">
    <name type="scientific">Clostridium fungisolvens</name>
    <dbReference type="NCBI Taxonomy" id="1604897"/>
    <lineage>
        <taxon>Bacteria</taxon>
        <taxon>Bacillati</taxon>
        <taxon>Bacillota</taxon>
        <taxon>Clostridia</taxon>
        <taxon>Eubacteriales</taxon>
        <taxon>Clostridiaceae</taxon>
        <taxon>Clostridium</taxon>
    </lineage>
</organism>
<dbReference type="InterPro" id="IPR016136">
    <property type="entry name" value="DNA_helicase_N/primase_C"/>
</dbReference>
<dbReference type="InterPro" id="IPR003593">
    <property type="entry name" value="AAA+_ATPase"/>
</dbReference>
<keyword evidence="9" id="KW-0413">Isomerase</keyword>
<feature type="domain" description="SF4 helicase" evidence="13">
    <location>
        <begin position="174"/>
        <end position="437"/>
    </location>
</feature>